<proteinExistence type="predicted"/>
<dbReference type="EMBL" id="JAKROA010000005">
    <property type="protein sequence ID" value="KAL5107170.1"/>
    <property type="molecule type" value="Genomic_DNA"/>
</dbReference>
<keyword evidence="1" id="KW-0812">Transmembrane</keyword>
<evidence type="ECO:0000256" key="1">
    <source>
        <dbReference type="SAM" id="Phobius"/>
    </source>
</evidence>
<evidence type="ECO:0008006" key="4">
    <source>
        <dbReference type="Google" id="ProtNLM"/>
    </source>
</evidence>
<organism evidence="2 3">
    <name type="scientific">Taenia crassiceps</name>
    <dbReference type="NCBI Taxonomy" id="6207"/>
    <lineage>
        <taxon>Eukaryota</taxon>
        <taxon>Metazoa</taxon>
        <taxon>Spiralia</taxon>
        <taxon>Lophotrochozoa</taxon>
        <taxon>Platyhelminthes</taxon>
        <taxon>Cestoda</taxon>
        <taxon>Eucestoda</taxon>
        <taxon>Cyclophyllidea</taxon>
        <taxon>Taeniidae</taxon>
        <taxon>Taenia</taxon>
    </lineage>
</organism>
<sequence>MWYEIIPSFAIMLGAAALMDPICKGCAYLLYRRRGDFSLFLRDRDVAGTHWRMQDNLWRSSNIMFRVALCLTQGLRSLLF</sequence>
<evidence type="ECO:0000313" key="3">
    <source>
        <dbReference type="Proteomes" id="UP001651158"/>
    </source>
</evidence>
<name>A0ABR4QCJ3_9CEST</name>
<reference evidence="2 3" key="1">
    <citation type="journal article" date="2022" name="Front. Cell. Infect. Microbiol.">
        <title>The Genomes of Two Strains of Taenia crassiceps the Animal Model for the Study of Human Cysticercosis.</title>
        <authorList>
            <person name="Bobes R.J."/>
            <person name="Estrada K."/>
            <person name="Rios-Valencia D.G."/>
            <person name="Calderon-Gallegos A."/>
            <person name="de la Torre P."/>
            <person name="Carrero J.C."/>
            <person name="Sanchez-Flores A."/>
            <person name="Laclette J.P."/>
        </authorList>
    </citation>
    <scope>NUCLEOTIDE SEQUENCE [LARGE SCALE GENOMIC DNA]</scope>
    <source>
        <strain evidence="2">WFUcys</strain>
    </source>
</reference>
<protein>
    <recommendedName>
        <fullName evidence="4">NADH dehydrogenase [ubiquinone] 1 alpha subcomplex subunit 1</fullName>
    </recommendedName>
</protein>
<comment type="caution">
    <text evidence="2">The sequence shown here is derived from an EMBL/GenBank/DDBJ whole genome shotgun (WGS) entry which is preliminary data.</text>
</comment>
<feature type="transmembrane region" description="Helical" evidence="1">
    <location>
        <begin position="6"/>
        <end position="31"/>
    </location>
</feature>
<keyword evidence="1" id="KW-1133">Transmembrane helix</keyword>
<accession>A0ABR4QCJ3</accession>
<evidence type="ECO:0000313" key="2">
    <source>
        <dbReference type="EMBL" id="KAL5107170.1"/>
    </source>
</evidence>
<dbReference type="Proteomes" id="UP001651158">
    <property type="component" value="Unassembled WGS sequence"/>
</dbReference>
<keyword evidence="3" id="KW-1185">Reference proteome</keyword>
<keyword evidence="1" id="KW-0472">Membrane</keyword>
<gene>
    <name evidence="2" type="ORF">TcWFU_010088</name>
</gene>